<feature type="domain" description="Aminopeptidase N-like N-terminal" evidence="6">
    <location>
        <begin position="147"/>
        <end position="218"/>
    </location>
</feature>
<keyword evidence="1" id="KW-0645">Protease</keyword>
<dbReference type="GO" id="GO:0008237">
    <property type="term" value="F:metallopeptidase activity"/>
    <property type="evidence" value="ECO:0007669"/>
    <property type="project" value="InterPro"/>
</dbReference>
<evidence type="ECO:0000259" key="6">
    <source>
        <dbReference type="Pfam" id="PF17900"/>
    </source>
</evidence>
<keyword evidence="1" id="KW-0031">Aminopeptidase</keyword>
<dbReference type="EMBL" id="JADXDR010000147">
    <property type="protein sequence ID" value="KAI7837637.1"/>
    <property type="molecule type" value="Genomic_DNA"/>
</dbReference>
<dbReference type="Pfam" id="PF01433">
    <property type="entry name" value="Peptidase_M1"/>
    <property type="match status" value="1"/>
</dbReference>
<dbReference type="SUPFAM" id="SSF63737">
    <property type="entry name" value="Leukotriene A4 hydrolase N-terminal domain"/>
    <property type="match status" value="1"/>
</dbReference>
<comment type="caution">
    <text evidence="7">The sequence shown here is derived from an EMBL/GenBank/DDBJ whole genome shotgun (WGS) entry which is preliminary data.</text>
</comment>
<proteinExistence type="predicted"/>
<feature type="domain" description="Peptidase M1 membrane alanine aminopeptidase" evidence="3">
    <location>
        <begin position="259"/>
        <end position="400"/>
    </location>
</feature>
<dbReference type="Pfam" id="PF17432">
    <property type="entry name" value="DUF3458_C"/>
    <property type="match status" value="1"/>
</dbReference>
<dbReference type="InterPro" id="IPR038438">
    <property type="entry name" value="PepN_Ig-like_sf"/>
</dbReference>
<gene>
    <name evidence="7" type="ORF">COHA_008560</name>
</gene>
<evidence type="ECO:0000313" key="8">
    <source>
        <dbReference type="Proteomes" id="UP001205105"/>
    </source>
</evidence>
<reference evidence="7" key="1">
    <citation type="submission" date="2020-11" db="EMBL/GenBank/DDBJ databases">
        <title>Chlorella ohadii genome sequencing and assembly.</title>
        <authorList>
            <person name="Murik O."/>
            <person name="Treves H."/>
            <person name="Kedem I."/>
            <person name="Shotland Y."/>
            <person name="Kaplan A."/>
        </authorList>
    </citation>
    <scope>NUCLEOTIDE SEQUENCE</scope>
    <source>
        <strain evidence="7">1</strain>
    </source>
</reference>
<dbReference type="Gene3D" id="1.10.390.10">
    <property type="entry name" value="Neutral Protease Domain 2"/>
    <property type="match status" value="2"/>
</dbReference>
<dbReference type="PANTHER" id="PTHR46322">
    <property type="entry name" value="PUROMYCIN-SENSITIVE AMINOPEPTIDASE"/>
    <property type="match status" value="1"/>
</dbReference>
<evidence type="ECO:0000313" key="7">
    <source>
        <dbReference type="EMBL" id="KAI7837637.1"/>
    </source>
</evidence>
<dbReference type="PANTHER" id="PTHR46322:SF1">
    <property type="entry name" value="PUROMYCIN-SENSITIVE AMINOPEPTIDASE"/>
    <property type="match status" value="1"/>
</dbReference>
<accession>A0AAD5H335</accession>
<dbReference type="Gene3D" id="2.60.40.1840">
    <property type="match status" value="1"/>
</dbReference>
<dbReference type="Gene3D" id="1.25.50.10">
    <property type="entry name" value="Peptidase M1, alanyl aminopeptidase, C-terminal domain"/>
    <property type="match status" value="1"/>
</dbReference>
<feature type="compositionally biased region" description="Acidic residues" evidence="2">
    <location>
        <begin position="15"/>
        <end position="32"/>
    </location>
</feature>
<evidence type="ECO:0000259" key="3">
    <source>
        <dbReference type="Pfam" id="PF01433"/>
    </source>
</evidence>
<dbReference type="Gene3D" id="3.30.2010.30">
    <property type="match status" value="1"/>
</dbReference>
<dbReference type="InterPro" id="IPR012779">
    <property type="entry name" value="Peptidase_M1_pepN"/>
</dbReference>
<sequence length="1032" mass="109622">MPAWGCCWGEHESSSSEEEESEESGSSEEEESSGMTDAHLTFRLHPEETVVDAVLTICAAAPAAPGYGPPPLVLDGRKDLRLVSVAVEGRQLAHGQYHQSPKALTIAPNFLPPAAAQPGAQFQVATRVLLCPRANTHLEGLFMSGGLLVTDNEPEGFRGITFFIDRPDVAARYTVRLEADKTACPVLLSNGKCKESGDLPNGWHFATWVDPVPKPSYLFCLVAGQLASLEGRHVTQSGRTIQLRVWADREEIEARRADWALACLQAAMRWDEATFGVECDLDLFQIVAVPSLQSGGMENVGLNTFDASHILACPATATDDDYQNVERTVAHEFFHHQTGNRVTVRNWFQLTLKEGLTVYREQEFAASTQPCALPRSSFVTTVAPNLFYFPVHLHLQEFAASTQYKFAPCARVEAASDLREGLLDEDSGPLAHPPRPAEVCSVENFYSDTVYNKGAETIGMLTPSDLPHNKSNPLPINATGAEIVRMLETSLGRPAFLAGLRSFLEQHRGGSATCEDLLAAMAGAAGDSPEAAAAARLMLRWYDQAGTPEVEAAGEWNPNARTFTLRLSQRTEPTPGEPRKQPVPIPVAVALLGRGSGRQLPLRLASGTLAPVSLPAAAAAPASLVLLLTAPKQTWVFSGVEEEPVLSLLRGCSAPVTLTVKGRRDADLALLVAADQDPYVRWDAVQELGLRALLKMYRAALAKGGKYKAGAPYPPPAAVAAAEAAAAKAAAPLVPALRHVLTADPVGAAEFGAWALNLPGDMGIYERDDGDGVDPGMLQVARQSLERALAAALRPELGSAVLALDAALGVDTAAPGGPTRYAVPYAYSAQAAAQRSMRQAALHLLAALGEPAVLADLQARLAGATNLTEAVGAAEALDRAGGAARAAALAAFHDAWGGNTAGLHAWMGLVAGSEQPGNLAEAAALPRHPGFQLGSPGASLAVWDAFSGSNFNFHAPDGSGYKFVADAVLLLDKVNRWQAAELAANLVDWEAVEPRRSRLLRAQLERLAATRGLSSVVMDLVEAALEEDSDDE</sequence>
<feature type="region of interest" description="Disordered" evidence="2">
    <location>
        <begin position="1"/>
        <end position="36"/>
    </location>
</feature>
<evidence type="ECO:0000259" key="5">
    <source>
        <dbReference type="Pfam" id="PF17432"/>
    </source>
</evidence>
<evidence type="ECO:0000256" key="1">
    <source>
        <dbReference type="ARBA" id="ARBA00022438"/>
    </source>
</evidence>
<keyword evidence="8" id="KW-1185">Reference proteome</keyword>
<dbReference type="InterPro" id="IPR027268">
    <property type="entry name" value="Peptidase_M4/M1_CTD_sf"/>
</dbReference>
<feature type="domain" description="Peptidase M1 alanyl aminopeptidase C-terminal" evidence="5">
    <location>
        <begin position="665"/>
        <end position="1025"/>
    </location>
</feature>
<evidence type="ECO:0000256" key="2">
    <source>
        <dbReference type="SAM" id="MobiDB-lite"/>
    </source>
</evidence>
<dbReference type="SUPFAM" id="SSF55486">
    <property type="entry name" value="Metalloproteases ('zincins'), catalytic domain"/>
    <property type="match status" value="2"/>
</dbReference>
<dbReference type="AlphaFoldDB" id="A0AAD5H335"/>
<dbReference type="InterPro" id="IPR024601">
    <property type="entry name" value="Peptidase_M1_pepN_C"/>
</dbReference>
<dbReference type="Gene3D" id="2.60.40.1730">
    <property type="entry name" value="tricorn interacting facor f3 domain"/>
    <property type="match status" value="1"/>
</dbReference>
<dbReference type="InterPro" id="IPR045357">
    <property type="entry name" value="Aminopeptidase_N-like_N"/>
</dbReference>
<dbReference type="Proteomes" id="UP001205105">
    <property type="component" value="Unassembled WGS sequence"/>
</dbReference>
<dbReference type="GO" id="GO:0008270">
    <property type="term" value="F:zinc ion binding"/>
    <property type="evidence" value="ECO:0007669"/>
    <property type="project" value="InterPro"/>
</dbReference>
<evidence type="ECO:0000259" key="4">
    <source>
        <dbReference type="Pfam" id="PF11940"/>
    </source>
</evidence>
<dbReference type="Pfam" id="PF11940">
    <property type="entry name" value="DUF3458"/>
    <property type="match status" value="1"/>
</dbReference>
<dbReference type="InterPro" id="IPR035414">
    <property type="entry name" value="Peptidase_M1_pepN_Ig-like"/>
</dbReference>
<evidence type="ECO:0008006" key="9">
    <source>
        <dbReference type="Google" id="ProtNLM"/>
    </source>
</evidence>
<dbReference type="Pfam" id="PF17900">
    <property type="entry name" value="Peptidase_M1_N"/>
    <property type="match status" value="1"/>
</dbReference>
<name>A0AAD5H335_9CHLO</name>
<protein>
    <recommendedName>
        <fullName evidence="9">Aminopeptidase N</fullName>
    </recommendedName>
</protein>
<feature type="domain" description="Peptidase M1 alanyl aminopeptidase Ig-like fold" evidence="4">
    <location>
        <begin position="546"/>
        <end position="659"/>
    </location>
</feature>
<dbReference type="InterPro" id="IPR037144">
    <property type="entry name" value="Peptidase_M1_pepN_C_sf"/>
</dbReference>
<organism evidence="7 8">
    <name type="scientific">Chlorella ohadii</name>
    <dbReference type="NCBI Taxonomy" id="2649997"/>
    <lineage>
        <taxon>Eukaryota</taxon>
        <taxon>Viridiplantae</taxon>
        <taxon>Chlorophyta</taxon>
        <taxon>core chlorophytes</taxon>
        <taxon>Trebouxiophyceae</taxon>
        <taxon>Chlorellales</taxon>
        <taxon>Chlorellaceae</taxon>
        <taxon>Chlorella clade</taxon>
        <taxon>Chlorella</taxon>
    </lineage>
</organism>
<dbReference type="InterPro" id="IPR014782">
    <property type="entry name" value="Peptidase_M1_dom"/>
</dbReference>
<dbReference type="GO" id="GO:0004177">
    <property type="term" value="F:aminopeptidase activity"/>
    <property type="evidence" value="ECO:0007669"/>
    <property type="project" value="UniProtKB-KW"/>
</dbReference>
<dbReference type="InterPro" id="IPR042097">
    <property type="entry name" value="Aminopeptidase_N-like_N_sf"/>
</dbReference>
<keyword evidence="1" id="KW-0378">Hydrolase</keyword>